<evidence type="ECO:0000256" key="1">
    <source>
        <dbReference type="SAM" id="MobiDB-lite"/>
    </source>
</evidence>
<feature type="region of interest" description="Disordered" evidence="1">
    <location>
        <begin position="40"/>
        <end position="81"/>
    </location>
</feature>
<keyword evidence="3" id="KW-1185">Reference proteome</keyword>
<organism evidence="2 3">
    <name type="scientific">Pleurodeles waltl</name>
    <name type="common">Iberian ribbed newt</name>
    <dbReference type="NCBI Taxonomy" id="8319"/>
    <lineage>
        <taxon>Eukaryota</taxon>
        <taxon>Metazoa</taxon>
        <taxon>Chordata</taxon>
        <taxon>Craniata</taxon>
        <taxon>Vertebrata</taxon>
        <taxon>Euteleostomi</taxon>
        <taxon>Amphibia</taxon>
        <taxon>Batrachia</taxon>
        <taxon>Caudata</taxon>
        <taxon>Salamandroidea</taxon>
        <taxon>Salamandridae</taxon>
        <taxon>Pleurodelinae</taxon>
        <taxon>Pleurodeles</taxon>
    </lineage>
</organism>
<accession>A0AAV7PKI2</accession>
<comment type="caution">
    <text evidence="2">The sequence shown here is derived from an EMBL/GenBank/DDBJ whole genome shotgun (WGS) entry which is preliminary data.</text>
</comment>
<evidence type="ECO:0000313" key="3">
    <source>
        <dbReference type="Proteomes" id="UP001066276"/>
    </source>
</evidence>
<name>A0AAV7PKI2_PLEWA</name>
<gene>
    <name evidence="2" type="ORF">NDU88_005771</name>
</gene>
<sequence length="81" mass="9006">MYPRGTVETAVPDLEGLQAATANLQGANAEVERVLKPVRTEREGREFSSGGEDGVMEKRWANKLKKTPEEGQRHRETPSNL</sequence>
<proteinExistence type="predicted"/>
<reference evidence="2" key="1">
    <citation type="journal article" date="2022" name="bioRxiv">
        <title>Sequencing and chromosome-scale assembly of the giantPleurodeles waltlgenome.</title>
        <authorList>
            <person name="Brown T."/>
            <person name="Elewa A."/>
            <person name="Iarovenko S."/>
            <person name="Subramanian E."/>
            <person name="Araus A.J."/>
            <person name="Petzold A."/>
            <person name="Susuki M."/>
            <person name="Suzuki K.-i.T."/>
            <person name="Hayashi T."/>
            <person name="Toyoda A."/>
            <person name="Oliveira C."/>
            <person name="Osipova E."/>
            <person name="Leigh N.D."/>
            <person name="Simon A."/>
            <person name="Yun M.H."/>
        </authorList>
    </citation>
    <scope>NUCLEOTIDE SEQUENCE</scope>
    <source>
        <strain evidence="2">20211129_DDA</strain>
        <tissue evidence="2">Liver</tissue>
    </source>
</reference>
<dbReference type="Proteomes" id="UP001066276">
    <property type="component" value="Chromosome 7"/>
</dbReference>
<protein>
    <submittedName>
        <fullName evidence="2">Uncharacterized protein</fullName>
    </submittedName>
</protein>
<dbReference type="AlphaFoldDB" id="A0AAV7PKI2"/>
<evidence type="ECO:0000313" key="2">
    <source>
        <dbReference type="EMBL" id="KAJ1127369.1"/>
    </source>
</evidence>
<dbReference type="EMBL" id="JANPWB010000011">
    <property type="protein sequence ID" value="KAJ1127369.1"/>
    <property type="molecule type" value="Genomic_DNA"/>
</dbReference>
<feature type="compositionally biased region" description="Basic and acidic residues" evidence="1">
    <location>
        <begin position="55"/>
        <end position="81"/>
    </location>
</feature>